<dbReference type="Gene3D" id="3.30.110.10">
    <property type="entry name" value="Translation initiation factor 3 (IF-3), C-terminal domain"/>
    <property type="match status" value="1"/>
</dbReference>
<feature type="region of interest" description="Disordered" evidence="7">
    <location>
        <begin position="161"/>
        <end position="197"/>
    </location>
</feature>
<dbReference type="FunFam" id="3.30.110.10:FF:000001">
    <property type="entry name" value="Translation initiation factor IF-3"/>
    <property type="match status" value="1"/>
</dbReference>
<evidence type="ECO:0000256" key="7">
    <source>
        <dbReference type="SAM" id="MobiDB-lite"/>
    </source>
</evidence>
<name>A0A252F3S3_9FIRM</name>
<dbReference type="Gene3D" id="3.10.20.80">
    <property type="entry name" value="Translation initiation factor 3 (IF-3), N-terminal domain"/>
    <property type="match status" value="1"/>
</dbReference>
<dbReference type="InterPro" id="IPR019814">
    <property type="entry name" value="Translation_initiation_fac_3_N"/>
</dbReference>
<comment type="similarity">
    <text evidence="1 4 6">Belongs to the IF-3 family.</text>
</comment>
<keyword evidence="4" id="KW-0963">Cytoplasm</keyword>
<dbReference type="AlphaFoldDB" id="A0A252F3S3"/>
<gene>
    <name evidence="4" type="primary">infC</name>
    <name evidence="10" type="ORF">CBW42_06270</name>
</gene>
<evidence type="ECO:0000256" key="6">
    <source>
        <dbReference type="RuleBase" id="RU000646"/>
    </source>
</evidence>
<dbReference type="InterPro" id="IPR036788">
    <property type="entry name" value="T_IF-3_C_sf"/>
</dbReference>
<reference evidence="10 11" key="1">
    <citation type="submission" date="2017-05" db="EMBL/GenBank/DDBJ databases">
        <title>Butyricicoccus porcorum sp. nov. a butyrate-producing bacterium from the swine intestinal tract.</title>
        <authorList>
            <person name="Trachsel J."/>
            <person name="Humphrey S."/>
            <person name="Allen H.K."/>
        </authorList>
    </citation>
    <scope>NUCLEOTIDE SEQUENCE [LARGE SCALE GENOMIC DNA]</scope>
    <source>
        <strain evidence="10">BB10</strain>
    </source>
</reference>
<evidence type="ECO:0000313" key="10">
    <source>
        <dbReference type="EMBL" id="OUM20438.1"/>
    </source>
</evidence>
<dbReference type="RefSeq" id="WP_087018849.1">
    <property type="nucleotide sequence ID" value="NZ_CP178353.1"/>
</dbReference>
<dbReference type="InterPro" id="IPR036787">
    <property type="entry name" value="T_IF-3_N_sf"/>
</dbReference>
<dbReference type="GO" id="GO:0016020">
    <property type="term" value="C:membrane"/>
    <property type="evidence" value="ECO:0007669"/>
    <property type="project" value="TreeGrafter"/>
</dbReference>
<dbReference type="PROSITE" id="PS00938">
    <property type="entry name" value="IF3"/>
    <property type="match status" value="1"/>
</dbReference>
<dbReference type="Proteomes" id="UP000194903">
    <property type="component" value="Unassembled WGS sequence"/>
</dbReference>
<protein>
    <recommendedName>
        <fullName evidence="4 5">Translation initiation factor IF-3</fullName>
    </recommendedName>
</protein>
<keyword evidence="2 4" id="KW-0396">Initiation factor</keyword>
<dbReference type="SUPFAM" id="SSF54364">
    <property type="entry name" value="Translation initiation factor IF3, N-terminal domain"/>
    <property type="match status" value="1"/>
</dbReference>
<feature type="domain" description="Translation initiation factor 3 N-terminal" evidence="9">
    <location>
        <begin position="5"/>
        <end position="74"/>
    </location>
</feature>
<accession>A0A252F3S3</accession>
<comment type="subcellular location">
    <subcellularLocation>
        <location evidence="4 6">Cytoplasm</location>
    </subcellularLocation>
</comment>
<dbReference type="GO" id="GO:0032790">
    <property type="term" value="P:ribosome disassembly"/>
    <property type="evidence" value="ECO:0007669"/>
    <property type="project" value="TreeGrafter"/>
</dbReference>
<evidence type="ECO:0000256" key="4">
    <source>
        <dbReference type="HAMAP-Rule" id="MF_00080"/>
    </source>
</evidence>
<evidence type="ECO:0000259" key="8">
    <source>
        <dbReference type="Pfam" id="PF00707"/>
    </source>
</evidence>
<dbReference type="PANTHER" id="PTHR10938">
    <property type="entry name" value="TRANSLATION INITIATION FACTOR IF-3"/>
    <property type="match status" value="1"/>
</dbReference>
<organism evidence="10 11">
    <name type="scientific">Butyricicoccus porcorum</name>
    <dbReference type="NCBI Taxonomy" id="1945634"/>
    <lineage>
        <taxon>Bacteria</taxon>
        <taxon>Bacillati</taxon>
        <taxon>Bacillota</taxon>
        <taxon>Clostridia</taxon>
        <taxon>Eubacteriales</taxon>
        <taxon>Butyricicoccaceae</taxon>
        <taxon>Butyricicoccus</taxon>
    </lineage>
</organism>
<evidence type="ECO:0000256" key="5">
    <source>
        <dbReference type="NCBIfam" id="TIGR00168"/>
    </source>
</evidence>
<keyword evidence="11" id="KW-1185">Reference proteome</keyword>
<evidence type="ECO:0000256" key="2">
    <source>
        <dbReference type="ARBA" id="ARBA00022540"/>
    </source>
</evidence>
<evidence type="ECO:0000256" key="1">
    <source>
        <dbReference type="ARBA" id="ARBA00005439"/>
    </source>
</evidence>
<dbReference type="OrthoDB" id="9806014at2"/>
<evidence type="ECO:0000256" key="3">
    <source>
        <dbReference type="ARBA" id="ARBA00022917"/>
    </source>
</evidence>
<dbReference type="SUPFAM" id="SSF55200">
    <property type="entry name" value="Translation initiation factor IF3, C-terminal domain"/>
    <property type="match status" value="1"/>
</dbReference>
<dbReference type="InterPro" id="IPR019813">
    <property type="entry name" value="Translation_initiation_fac3_CS"/>
</dbReference>
<comment type="subunit">
    <text evidence="4 6">Monomer.</text>
</comment>
<feature type="compositionally biased region" description="Basic and acidic residues" evidence="7">
    <location>
        <begin position="165"/>
        <end position="176"/>
    </location>
</feature>
<evidence type="ECO:0000313" key="11">
    <source>
        <dbReference type="Proteomes" id="UP000194903"/>
    </source>
</evidence>
<proteinExistence type="inferred from homology"/>
<dbReference type="GO" id="GO:0003743">
    <property type="term" value="F:translation initiation factor activity"/>
    <property type="evidence" value="ECO:0007669"/>
    <property type="project" value="UniProtKB-UniRule"/>
</dbReference>
<evidence type="ECO:0000259" key="9">
    <source>
        <dbReference type="Pfam" id="PF05198"/>
    </source>
</evidence>
<dbReference type="Pfam" id="PF05198">
    <property type="entry name" value="IF3_N"/>
    <property type="match status" value="1"/>
</dbReference>
<dbReference type="FunFam" id="3.10.20.80:FF:000001">
    <property type="entry name" value="Translation initiation factor IF-3"/>
    <property type="match status" value="1"/>
</dbReference>
<dbReference type="HAMAP" id="MF_00080">
    <property type="entry name" value="IF_3"/>
    <property type="match status" value="1"/>
</dbReference>
<dbReference type="Pfam" id="PF00707">
    <property type="entry name" value="IF3_C"/>
    <property type="match status" value="1"/>
</dbReference>
<dbReference type="InterPro" id="IPR019815">
    <property type="entry name" value="Translation_initiation_fac_3_C"/>
</dbReference>
<keyword evidence="3 4" id="KW-0648">Protein biosynthesis</keyword>
<dbReference type="GO" id="GO:0005829">
    <property type="term" value="C:cytosol"/>
    <property type="evidence" value="ECO:0007669"/>
    <property type="project" value="TreeGrafter"/>
</dbReference>
<comment type="function">
    <text evidence="4 6">IF-3 binds to the 30S ribosomal subunit and shifts the equilibrium between 70S ribosomes and their 50S and 30S subunits in favor of the free subunits, thus enhancing the availability of 30S subunits on which protein synthesis initiation begins.</text>
</comment>
<sequence>MEHQINEEIRDREVRLIDADGNQVGIVPIAKAQEAASSKNLDLVKIAPQAVPPVCRVMDYGKFRFEQAKREKEAKKNQHVVEIKEIRLSPGIDVNDFNVKANHAKRFLKDGNKVKVSVRFRGREVTHSSIGLDLLHRFAENCSEIGSMEKAPKLEGRQMIMFLAPKKDNPKKDAKKGGRKGKSGKPQQAPKTEESDS</sequence>
<dbReference type="PANTHER" id="PTHR10938:SF0">
    <property type="entry name" value="TRANSLATION INITIATION FACTOR IF-3, MITOCHONDRIAL"/>
    <property type="match status" value="1"/>
</dbReference>
<dbReference type="GO" id="GO:0043022">
    <property type="term" value="F:ribosome binding"/>
    <property type="evidence" value="ECO:0007669"/>
    <property type="project" value="UniProtKB-ARBA"/>
</dbReference>
<dbReference type="InterPro" id="IPR001288">
    <property type="entry name" value="Translation_initiation_fac_3"/>
</dbReference>
<dbReference type="EMBL" id="NHOC01000005">
    <property type="protein sequence ID" value="OUM20438.1"/>
    <property type="molecule type" value="Genomic_DNA"/>
</dbReference>
<comment type="caution">
    <text evidence="10">The sequence shown here is derived from an EMBL/GenBank/DDBJ whole genome shotgun (WGS) entry which is preliminary data.</text>
</comment>
<feature type="domain" description="Translation initiation factor 3 C-terminal" evidence="8">
    <location>
        <begin position="81"/>
        <end position="166"/>
    </location>
</feature>
<dbReference type="NCBIfam" id="TIGR00168">
    <property type="entry name" value="infC"/>
    <property type="match status" value="1"/>
</dbReference>